<comment type="function">
    <text evidence="2">Catalyzes the interconversion of methylthioribose-1-phosphate (MTR-1-P) into methylthioribulose-1-phosphate (MTRu-1-P).</text>
</comment>
<evidence type="ECO:0000256" key="2">
    <source>
        <dbReference type="HAMAP-Rule" id="MF_01678"/>
    </source>
</evidence>
<keyword evidence="1 2" id="KW-0413">Isomerase</keyword>
<dbReference type="Gene3D" id="3.40.50.10470">
    <property type="entry name" value="Translation initiation factor eif-2b, domain 2"/>
    <property type="match status" value="1"/>
</dbReference>
<dbReference type="InterPro" id="IPR027363">
    <property type="entry name" value="M1Pi_N"/>
</dbReference>
<dbReference type="HAMAP" id="MF_01678">
    <property type="entry name" value="Salvage_MtnA"/>
    <property type="match status" value="1"/>
</dbReference>
<comment type="similarity">
    <text evidence="2">Belongs to the EIF-2B alpha/beta/delta subunits family. MtnA subfamily.</text>
</comment>
<feature type="active site" description="Proton donor" evidence="2">
    <location>
        <position position="250"/>
    </location>
</feature>
<keyword evidence="2" id="KW-0028">Amino-acid biosynthesis</keyword>
<dbReference type="GO" id="GO:0046523">
    <property type="term" value="F:S-methyl-5-thioribose-1-phosphate isomerase activity"/>
    <property type="evidence" value="ECO:0007669"/>
    <property type="project" value="UniProtKB-EC"/>
</dbReference>
<feature type="binding site" evidence="2">
    <location>
        <position position="209"/>
    </location>
    <ligand>
        <name>substrate</name>
    </ligand>
</feature>
<protein>
    <recommendedName>
        <fullName evidence="2">Methylthioribose-1-phosphate isomerase</fullName>
        <shortName evidence="2">M1Pi</shortName>
        <shortName evidence="2">MTR-1-P isomerase</shortName>
        <ecNumber evidence="2">5.3.1.23</ecNumber>
    </recommendedName>
    <alternativeName>
        <fullName evidence="2">S-methyl-5-thioribose-1-phosphate isomerase</fullName>
    </alternativeName>
</protein>
<evidence type="ECO:0000313" key="4">
    <source>
        <dbReference type="Proteomes" id="UP001204798"/>
    </source>
</evidence>
<proteinExistence type="inferred from homology"/>
<dbReference type="InterPro" id="IPR042529">
    <property type="entry name" value="IF_2B-like_C"/>
</dbReference>
<keyword evidence="4" id="KW-1185">Reference proteome</keyword>
<name>A0ABT2EJL3_9BACT</name>
<dbReference type="InterPro" id="IPR000649">
    <property type="entry name" value="IF-2B-related"/>
</dbReference>
<sequence>MAEVSAMAFKWTGDRLLLLDQRKLPHEEVWISCETAEEVAKAISDMVTRGAPLIGITAAFGMVLAAQQAKRKGAECDVQGAEGGEAILLKLERAAQILTSARPTAVNLSWAVRRMMEVARKNSHLPPDEFVARFEEEAISIYREDCEANRRIGEYGAELLPQNCRILTHCNTGALAVSDLGTALGVIKIAYRQGKVQFVWVDETRPFLQGSRLTAWELLKEGIPFKIIVDGAAPWLMRKGLVDAVIVGADRIARNGDVANKIGTYMLAVAAKRHGIPFYVAAPTSTLDLSLPSGDHIPIEERDENEVLGWHGVKVAPENAHALNPAFDVTPAELVTAIVTERGVAFPPYDESLERLCEVRGAECEV</sequence>
<feature type="binding site" evidence="2">
    <location>
        <begin position="260"/>
        <end position="261"/>
    </location>
    <ligand>
        <name>substrate</name>
    </ligand>
</feature>
<feature type="binding site" evidence="2">
    <location>
        <position position="102"/>
    </location>
    <ligand>
        <name>substrate</name>
    </ligand>
</feature>
<evidence type="ECO:0000313" key="3">
    <source>
        <dbReference type="EMBL" id="MCS3918030.1"/>
    </source>
</evidence>
<dbReference type="InterPro" id="IPR011559">
    <property type="entry name" value="Initiation_fac_2B_a/b/d"/>
</dbReference>
<evidence type="ECO:0000256" key="1">
    <source>
        <dbReference type="ARBA" id="ARBA00023235"/>
    </source>
</evidence>
<dbReference type="Gene3D" id="1.20.120.420">
    <property type="entry name" value="translation initiation factor eif-2b, domain 1"/>
    <property type="match status" value="1"/>
</dbReference>
<dbReference type="NCBIfam" id="TIGR00524">
    <property type="entry name" value="eIF-2B_rel"/>
    <property type="match status" value="1"/>
</dbReference>
<dbReference type="InterPro" id="IPR005251">
    <property type="entry name" value="IF-M1Pi"/>
</dbReference>
<comment type="catalytic activity">
    <reaction evidence="2">
        <text>5-(methylsulfanyl)-alpha-D-ribose 1-phosphate = 5-(methylsulfanyl)-D-ribulose 1-phosphate</text>
        <dbReference type="Rhea" id="RHEA:19989"/>
        <dbReference type="ChEBI" id="CHEBI:58533"/>
        <dbReference type="ChEBI" id="CHEBI:58548"/>
        <dbReference type="EC" id="5.3.1.23"/>
    </reaction>
</comment>
<organism evidence="3 4">
    <name type="scientific">Candidatus Fervidibacter sacchari</name>
    <dbReference type="NCBI Taxonomy" id="1448929"/>
    <lineage>
        <taxon>Bacteria</taxon>
        <taxon>Candidatus Fervidibacterota</taxon>
        <taxon>Candidatus Fervidibacter</taxon>
    </lineage>
</organism>
<reference evidence="3 4" key="1">
    <citation type="submission" date="2022-08" db="EMBL/GenBank/DDBJ databases">
        <title>Bacterial and archaeal communities from various locations to study Microbial Dark Matter (Phase II).</title>
        <authorList>
            <person name="Stepanauskas R."/>
        </authorList>
    </citation>
    <scope>NUCLEOTIDE SEQUENCE [LARGE SCALE GENOMIC DNA]</scope>
    <source>
        <strain evidence="3 4">PD1</strain>
    </source>
</reference>
<dbReference type="PANTHER" id="PTHR43475">
    <property type="entry name" value="METHYLTHIORIBOSE-1-PHOSPHATE ISOMERASE"/>
    <property type="match status" value="1"/>
</dbReference>
<keyword evidence="2" id="KW-0486">Methionine biosynthesis</keyword>
<dbReference type="EMBL" id="JANUCP010000001">
    <property type="protein sequence ID" value="MCS3918030.1"/>
    <property type="molecule type" value="Genomic_DNA"/>
</dbReference>
<dbReference type="PANTHER" id="PTHR43475:SF1">
    <property type="entry name" value="METHYLTHIORIBOSE-1-PHOSPHATE ISOMERASE"/>
    <property type="match status" value="1"/>
</dbReference>
<comment type="caution">
    <text evidence="3">The sequence shown here is derived from an EMBL/GenBank/DDBJ whole genome shotgun (WGS) entry which is preliminary data.</text>
</comment>
<dbReference type="NCBIfam" id="NF004326">
    <property type="entry name" value="PRK05720.1"/>
    <property type="match status" value="1"/>
</dbReference>
<dbReference type="Pfam" id="PF01008">
    <property type="entry name" value="IF-2B"/>
    <property type="match status" value="1"/>
</dbReference>
<dbReference type="SUPFAM" id="SSF100950">
    <property type="entry name" value="NagB/RpiA/CoA transferase-like"/>
    <property type="match status" value="1"/>
</dbReference>
<dbReference type="Proteomes" id="UP001204798">
    <property type="component" value="Unassembled WGS sequence"/>
</dbReference>
<dbReference type="NCBIfam" id="TIGR00512">
    <property type="entry name" value="salvage_mtnA"/>
    <property type="match status" value="1"/>
</dbReference>
<accession>A0ABT2EJL3</accession>
<feature type="binding site" evidence="2">
    <location>
        <begin position="49"/>
        <end position="51"/>
    </location>
    <ligand>
        <name>substrate</name>
    </ligand>
</feature>
<comment type="pathway">
    <text evidence="2">Amino-acid biosynthesis; L-methionine biosynthesis via salvage pathway; L-methionine from S-methyl-5-thio-alpha-D-ribose 1-phosphate: step 1/6.</text>
</comment>
<dbReference type="EC" id="5.3.1.23" evidence="2"/>
<feature type="site" description="Transition state stabilizer" evidence="2">
    <location>
        <position position="170"/>
    </location>
</feature>
<dbReference type="InterPro" id="IPR037171">
    <property type="entry name" value="NagB/RpiA_transferase-like"/>
</dbReference>
<gene>
    <name evidence="2" type="primary">mtnA</name>
    <name evidence="3" type="ORF">M2350_000427</name>
</gene>
<dbReference type="RefSeq" id="WP_259093158.1">
    <property type="nucleotide sequence ID" value="NZ_CP130454.1"/>
</dbReference>